<keyword evidence="6 9" id="KW-0472">Membrane</keyword>
<evidence type="ECO:0000256" key="7">
    <source>
        <dbReference type="ARBA" id="ARBA00024173"/>
    </source>
</evidence>
<dbReference type="CDD" id="cd14824">
    <property type="entry name" value="Longin"/>
    <property type="match status" value="1"/>
</dbReference>
<comment type="function">
    <text evidence="7">SNARE involved in targeting and fusion of ER-derived transport vesicles with the Golgi complex as well as Golgi-derived retrograde transport vesicles with the ER.</text>
</comment>
<evidence type="ECO:0000256" key="3">
    <source>
        <dbReference type="ARBA" id="ARBA00008025"/>
    </source>
</evidence>
<dbReference type="GO" id="GO:0005789">
    <property type="term" value="C:endoplasmic reticulum membrane"/>
    <property type="evidence" value="ECO:0007669"/>
    <property type="project" value="UniProtKB-SubCell"/>
</dbReference>
<dbReference type="Pfam" id="PF13774">
    <property type="entry name" value="Longin"/>
    <property type="match status" value="1"/>
</dbReference>
<evidence type="ECO:0000259" key="10">
    <source>
        <dbReference type="PROSITE" id="PS50859"/>
    </source>
</evidence>
<dbReference type="GO" id="GO:0015031">
    <property type="term" value="P:protein transport"/>
    <property type="evidence" value="ECO:0007669"/>
    <property type="project" value="UniProtKB-KW"/>
</dbReference>
<feature type="transmembrane region" description="Helical" evidence="9">
    <location>
        <begin position="185"/>
        <end position="205"/>
    </location>
</feature>
<dbReference type="AlphaFoldDB" id="A0A2J7RFE3"/>
<keyword evidence="5" id="KW-0175">Coiled coil</keyword>
<dbReference type="EMBL" id="NEVH01004413">
    <property type="protein sequence ID" value="PNF39547.1"/>
    <property type="molecule type" value="Genomic_DNA"/>
</dbReference>
<dbReference type="InParanoid" id="A0A2J7RFE3"/>
<dbReference type="GO" id="GO:0006888">
    <property type="term" value="P:endoplasmic reticulum to Golgi vesicle-mediated transport"/>
    <property type="evidence" value="ECO:0007669"/>
    <property type="project" value="InterPro"/>
</dbReference>
<evidence type="ECO:0000256" key="6">
    <source>
        <dbReference type="ARBA" id="ARBA00023136"/>
    </source>
</evidence>
<protein>
    <submittedName>
        <fullName evidence="11">Vesicle-trafficking protein SEC22a</fullName>
    </submittedName>
</protein>
<dbReference type="Proteomes" id="UP000235965">
    <property type="component" value="Unassembled WGS sequence"/>
</dbReference>
<keyword evidence="4" id="KW-0813">Transport</keyword>
<keyword evidence="9" id="KW-1133">Transmembrane helix</keyword>
<evidence type="ECO:0000256" key="2">
    <source>
        <dbReference type="ARBA" id="ARBA00004223"/>
    </source>
</evidence>
<dbReference type="PROSITE" id="PS50859">
    <property type="entry name" value="LONGIN"/>
    <property type="match status" value="1"/>
</dbReference>
<name>A0A2J7RFE3_9NEOP</name>
<dbReference type="InterPro" id="IPR011012">
    <property type="entry name" value="Longin-like_dom_sf"/>
</dbReference>
<dbReference type="Pfam" id="PF25970">
    <property type="entry name" value="SEC22a_C"/>
    <property type="match status" value="2"/>
</dbReference>
<dbReference type="STRING" id="105785.A0A2J7RFE3"/>
<dbReference type="Gene3D" id="3.30.450.50">
    <property type="entry name" value="Longin domain"/>
    <property type="match status" value="1"/>
</dbReference>
<dbReference type="InterPro" id="IPR059071">
    <property type="entry name" value="SEC22a-c_C"/>
</dbReference>
<evidence type="ECO:0000256" key="4">
    <source>
        <dbReference type="ARBA" id="ARBA00022927"/>
    </source>
</evidence>
<comment type="similarity">
    <text evidence="3">Belongs to the synaptobrevin family.</text>
</comment>
<dbReference type="OrthoDB" id="1719357at2759"/>
<dbReference type="InterPro" id="IPR044565">
    <property type="entry name" value="Sec22"/>
</dbReference>
<reference evidence="11 12" key="1">
    <citation type="submission" date="2017-12" db="EMBL/GenBank/DDBJ databases">
        <title>Hemimetabolous genomes reveal molecular basis of termite eusociality.</title>
        <authorList>
            <person name="Harrison M.C."/>
            <person name="Jongepier E."/>
            <person name="Robertson H.M."/>
            <person name="Arning N."/>
            <person name="Bitard-Feildel T."/>
            <person name="Chao H."/>
            <person name="Childers C.P."/>
            <person name="Dinh H."/>
            <person name="Doddapaneni H."/>
            <person name="Dugan S."/>
            <person name="Gowin J."/>
            <person name="Greiner C."/>
            <person name="Han Y."/>
            <person name="Hu H."/>
            <person name="Hughes D.S.T."/>
            <person name="Huylmans A.-K."/>
            <person name="Kemena C."/>
            <person name="Kremer L.P.M."/>
            <person name="Lee S.L."/>
            <person name="Lopez-Ezquerra A."/>
            <person name="Mallet L."/>
            <person name="Monroy-Kuhn J.M."/>
            <person name="Moser A."/>
            <person name="Murali S.C."/>
            <person name="Muzny D.M."/>
            <person name="Otani S."/>
            <person name="Piulachs M.-D."/>
            <person name="Poelchau M."/>
            <person name="Qu J."/>
            <person name="Schaub F."/>
            <person name="Wada-Katsumata A."/>
            <person name="Worley K.C."/>
            <person name="Xie Q."/>
            <person name="Ylla G."/>
            <person name="Poulsen M."/>
            <person name="Gibbs R.A."/>
            <person name="Schal C."/>
            <person name="Richards S."/>
            <person name="Belles X."/>
            <person name="Korb J."/>
            <person name="Bornberg-Bauer E."/>
        </authorList>
    </citation>
    <scope>NUCLEOTIDE SEQUENCE [LARGE SCALE GENOMIC DNA]</scope>
    <source>
        <tissue evidence="11">Whole body</tissue>
    </source>
</reference>
<keyword evidence="9" id="KW-0812">Transmembrane</keyword>
<evidence type="ECO:0000256" key="9">
    <source>
        <dbReference type="SAM" id="Phobius"/>
    </source>
</evidence>
<keyword evidence="12" id="KW-1185">Reference proteome</keyword>
<feature type="domain" description="Longin" evidence="10">
    <location>
        <begin position="6"/>
        <end position="119"/>
    </location>
</feature>
<dbReference type="SUPFAM" id="SSF64356">
    <property type="entry name" value="SNARE-like"/>
    <property type="match status" value="1"/>
</dbReference>
<comment type="subcellular location">
    <subcellularLocation>
        <location evidence="1">Endoplasmic reticulum membrane</location>
        <topology evidence="1">Single-pass type IV membrane protein</topology>
    </subcellularLocation>
    <subcellularLocation>
        <location evidence="8">Golgi apparatus</location>
        <location evidence="8">cis-Golgi network membrane</location>
    </subcellularLocation>
    <subcellularLocation>
        <location evidence="2">Melanosome</location>
    </subcellularLocation>
</comment>
<feature type="transmembrane region" description="Helical" evidence="9">
    <location>
        <begin position="320"/>
        <end position="337"/>
    </location>
</feature>
<dbReference type="InterPro" id="IPR010908">
    <property type="entry name" value="Longin_dom"/>
</dbReference>
<evidence type="ECO:0000313" key="11">
    <source>
        <dbReference type="EMBL" id="PNF39547.1"/>
    </source>
</evidence>
<dbReference type="GO" id="GO:0005794">
    <property type="term" value="C:Golgi apparatus"/>
    <property type="evidence" value="ECO:0007669"/>
    <property type="project" value="UniProtKB-SubCell"/>
</dbReference>
<gene>
    <name evidence="11" type="primary">Sec22a</name>
    <name evidence="11" type="ORF">B7P43_G11107</name>
</gene>
<dbReference type="SMART" id="SM01270">
    <property type="entry name" value="Longin"/>
    <property type="match status" value="1"/>
</dbReference>
<evidence type="ECO:0000256" key="8">
    <source>
        <dbReference type="ARBA" id="ARBA00024188"/>
    </source>
</evidence>
<organism evidence="11 12">
    <name type="scientific">Cryptotermes secundus</name>
    <dbReference type="NCBI Taxonomy" id="105785"/>
    <lineage>
        <taxon>Eukaryota</taxon>
        <taxon>Metazoa</taxon>
        <taxon>Ecdysozoa</taxon>
        <taxon>Arthropoda</taxon>
        <taxon>Hexapoda</taxon>
        <taxon>Insecta</taxon>
        <taxon>Pterygota</taxon>
        <taxon>Neoptera</taxon>
        <taxon>Polyneoptera</taxon>
        <taxon>Dictyoptera</taxon>
        <taxon>Blattodea</taxon>
        <taxon>Blattoidea</taxon>
        <taxon>Termitoidae</taxon>
        <taxon>Kalotermitidae</taxon>
        <taxon>Cryptotermitinae</taxon>
        <taxon>Cryptotermes</taxon>
    </lineage>
</organism>
<sequence>MIVYALIVRAADGMALSATTDFNDEVNRNIKESKRYVKLLAKKAYQFPDRCTLKLNTHTVHFITALGLTYFAMCEATYPSVLVFSFLNEIMKEFVTKYELAKVNLIRRPYSFIEFDSVIHKTRQRYNKPQSLTTKINLTDLSTEIKLRPPYLVQLSQVEPVINGYQLSINLAKLSVGPPTKLEPLAWHGIIAAVFSVLLALVGFYRGLSVLSELHLQEYDGPNAAHAYVFLCEGVLRYFQGSAFSFSKVNVVKNCMLLVYTSVWHCDASSYVYRLRVTLTLMIDMEENSETLAFNLYTWLITQEDFNVYLLLRHSRYRTLESWVVLVILCLCTVLLWELRDNWQVAAYVGSAVAMHISTLVRRLESRLPNYNV</sequence>
<comment type="caution">
    <text evidence="11">The sequence shown here is derived from an EMBL/GenBank/DDBJ whole genome shotgun (WGS) entry which is preliminary data.</text>
</comment>
<dbReference type="GO" id="GO:0006890">
    <property type="term" value="P:retrograde vesicle-mediated transport, Golgi to endoplasmic reticulum"/>
    <property type="evidence" value="ECO:0007669"/>
    <property type="project" value="InterPro"/>
</dbReference>
<proteinExistence type="inferred from homology"/>
<evidence type="ECO:0000256" key="5">
    <source>
        <dbReference type="ARBA" id="ARBA00023054"/>
    </source>
</evidence>
<evidence type="ECO:0000256" key="1">
    <source>
        <dbReference type="ARBA" id="ARBA00004163"/>
    </source>
</evidence>
<keyword evidence="4" id="KW-0653">Protein transport</keyword>
<dbReference type="GO" id="GO:0005484">
    <property type="term" value="F:SNAP receptor activity"/>
    <property type="evidence" value="ECO:0007669"/>
    <property type="project" value="InterPro"/>
</dbReference>
<dbReference type="PANTHER" id="PTHR45837">
    <property type="entry name" value="VESICLE-TRAFFICKING PROTEIN SEC22B"/>
    <property type="match status" value="1"/>
</dbReference>
<accession>A0A2J7RFE3</accession>
<evidence type="ECO:0000313" key="12">
    <source>
        <dbReference type="Proteomes" id="UP000235965"/>
    </source>
</evidence>